<feature type="region of interest" description="Disordered" evidence="4">
    <location>
        <begin position="76"/>
        <end position="104"/>
    </location>
</feature>
<feature type="compositionally biased region" description="Gly residues" evidence="4">
    <location>
        <begin position="82"/>
        <end position="101"/>
    </location>
</feature>
<feature type="signal peptide" evidence="5">
    <location>
        <begin position="1"/>
        <end position="22"/>
    </location>
</feature>
<evidence type="ECO:0000256" key="1">
    <source>
        <dbReference type="ARBA" id="ARBA00010541"/>
    </source>
</evidence>
<keyword evidence="2" id="KW-0645">Protease</keyword>
<dbReference type="InterPro" id="IPR001940">
    <property type="entry name" value="Peptidase_S1C"/>
</dbReference>
<dbReference type="InterPro" id="IPR001478">
    <property type="entry name" value="PDZ"/>
</dbReference>
<reference evidence="8" key="1">
    <citation type="journal article" date="2022" name="Int. J. Syst. Evol. Microbiol.">
        <title>Anaeromyxobacter oryzae sp. nov., Anaeromyxobacter diazotrophicus sp. nov. and Anaeromyxobacter paludicola sp. nov., isolated from paddy soils.</title>
        <authorList>
            <person name="Itoh H."/>
            <person name="Xu Z."/>
            <person name="Mise K."/>
            <person name="Masuda Y."/>
            <person name="Ushijima N."/>
            <person name="Hayakawa C."/>
            <person name="Shiratori Y."/>
            <person name="Senoo K."/>
        </authorList>
    </citation>
    <scope>NUCLEOTIDE SEQUENCE [LARGE SCALE GENOMIC DNA]</scope>
    <source>
        <strain evidence="8">Red630</strain>
    </source>
</reference>
<dbReference type="Pfam" id="PF13365">
    <property type="entry name" value="Trypsin_2"/>
    <property type="match status" value="1"/>
</dbReference>
<dbReference type="PRINTS" id="PR00834">
    <property type="entry name" value="PROTEASES2C"/>
</dbReference>
<dbReference type="Pfam" id="PF13180">
    <property type="entry name" value="PDZ_2"/>
    <property type="match status" value="2"/>
</dbReference>
<dbReference type="SUPFAM" id="SSF50494">
    <property type="entry name" value="Trypsin-like serine proteases"/>
    <property type="match status" value="1"/>
</dbReference>
<evidence type="ECO:0000256" key="2">
    <source>
        <dbReference type="ARBA" id="ARBA00022670"/>
    </source>
</evidence>
<keyword evidence="8" id="KW-1185">Reference proteome</keyword>
<organism evidence="7 8">
    <name type="scientific">Anaeromyxobacter paludicola</name>
    <dbReference type="NCBI Taxonomy" id="2918171"/>
    <lineage>
        <taxon>Bacteria</taxon>
        <taxon>Pseudomonadati</taxon>
        <taxon>Myxococcota</taxon>
        <taxon>Myxococcia</taxon>
        <taxon>Myxococcales</taxon>
        <taxon>Cystobacterineae</taxon>
        <taxon>Anaeromyxobacteraceae</taxon>
        <taxon>Anaeromyxobacter</taxon>
    </lineage>
</organism>
<evidence type="ECO:0000313" key="8">
    <source>
        <dbReference type="Proteomes" id="UP001162734"/>
    </source>
</evidence>
<feature type="domain" description="PDZ" evidence="6">
    <location>
        <begin position="294"/>
        <end position="386"/>
    </location>
</feature>
<comment type="similarity">
    <text evidence="1">Belongs to the peptidase S1C family.</text>
</comment>
<name>A0ABN6N3F6_9BACT</name>
<keyword evidence="5" id="KW-0732">Signal</keyword>
<dbReference type="PANTHER" id="PTHR22939">
    <property type="entry name" value="SERINE PROTEASE FAMILY S1C HTRA-RELATED"/>
    <property type="match status" value="1"/>
</dbReference>
<evidence type="ECO:0000313" key="7">
    <source>
        <dbReference type="EMBL" id="BDG07688.1"/>
    </source>
</evidence>
<dbReference type="Gene3D" id="2.30.42.10">
    <property type="match status" value="2"/>
</dbReference>
<gene>
    <name evidence="7" type="primary">degP</name>
    <name evidence="7" type="ORF">AMPC_08010</name>
</gene>
<dbReference type="Proteomes" id="UP001162734">
    <property type="component" value="Chromosome"/>
</dbReference>
<dbReference type="InterPro" id="IPR036034">
    <property type="entry name" value="PDZ_sf"/>
</dbReference>
<evidence type="ECO:0000256" key="5">
    <source>
        <dbReference type="SAM" id="SignalP"/>
    </source>
</evidence>
<dbReference type="PROSITE" id="PS50106">
    <property type="entry name" value="PDZ"/>
    <property type="match status" value="2"/>
</dbReference>
<dbReference type="Gene3D" id="2.40.10.120">
    <property type="match status" value="1"/>
</dbReference>
<dbReference type="SMART" id="SM00228">
    <property type="entry name" value="PDZ"/>
    <property type="match status" value="2"/>
</dbReference>
<evidence type="ECO:0000256" key="3">
    <source>
        <dbReference type="ARBA" id="ARBA00022801"/>
    </source>
</evidence>
<dbReference type="CDD" id="cd10839">
    <property type="entry name" value="cpPDZ1_DegP-like"/>
    <property type="match status" value="1"/>
</dbReference>
<dbReference type="InterPro" id="IPR009003">
    <property type="entry name" value="Peptidase_S1_PA"/>
</dbReference>
<feature type="chain" id="PRO_5047282881" evidence="5">
    <location>
        <begin position="23"/>
        <end position="526"/>
    </location>
</feature>
<sequence>MRRFAILSFLLTLALVACYSAAQGRADAGGQQLWRDPGQQAAPAVQVPNQGSLAPLIKTLKPAVVNISVTTVTKNPHRTLRRGGGAAPHGMPGQPGGPGGEGDWEQFFERYFGQPQQPEDFKSNSLGSGFIINADGYVLTNNHVVKDATDIRVKLSDNHEYAGKVIGKDPQTDVALIKLEDAPKGLPTVVLGDSDRLEQGDFVLALGNPLGLRESATFGMVSAKDRAINPGSSGTYDDFIQTDAAINPGNSGGPLFNLRGEVVGINTAIVSPQIGQGIGFAVPVNMAKQIIPQLLAKGKVTRGYLGVSVSELSPDLAEGFGLNPDTRGAVVQQVVPNAPAAKAGIKAGDVVVALNGKPIESSGQLTRGVAVIPPGGKASLSVLRGGSKKDFHVTVATRPESDEALARGEFGGEEEGDEAGAPAAKSQAKLGVKVTSLTPEIAKQLGAAGDGGVVVSDVVSDGPAERAGLQRGDVILEVKGQAVSAPDQLAKVLAGLKPGQTVALRIRRGPNAFFVPVKLGGGETKK</sequence>
<keyword evidence="3" id="KW-0378">Hydrolase</keyword>
<feature type="region of interest" description="Disordered" evidence="4">
    <location>
        <begin position="399"/>
        <end position="424"/>
    </location>
</feature>
<dbReference type="PROSITE" id="PS51257">
    <property type="entry name" value="PROKAR_LIPOPROTEIN"/>
    <property type="match status" value="1"/>
</dbReference>
<dbReference type="RefSeq" id="WP_248344538.1">
    <property type="nucleotide sequence ID" value="NZ_AP025592.1"/>
</dbReference>
<proteinExistence type="inferred from homology"/>
<feature type="domain" description="PDZ" evidence="6">
    <location>
        <begin position="426"/>
        <end position="510"/>
    </location>
</feature>
<evidence type="ECO:0000259" key="6">
    <source>
        <dbReference type="PROSITE" id="PS50106"/>
    </source>
</evidence>
<evidence type="ECO:0000256" key="4">
    <source>
        <dbReference type="SAM" id="MobiDB-lite"/>
    </source>
</evidence>
<accession>A0ABN6N3F6</accession>
<protein>
    <submittedName>
        <fullName evidence="7">Peptidase</fullName>
    </submittedName>
</protein>
<dbReference type="SUPFAM" id="SSF50156">
    <property type="entry name" value="PDZ domain-like"/>
    <property type="match status" value="2"/>
</dbReference>
<dbReference type="PANTHER" id="PTHR22939:SF129">
    <property type="entry name" value="SERINE PROTEASE HTRA2, MITOCHONDRIAL"/>
    <property type="match status" value="1"/>
</dbReference>
<dbReference type="EMBL" id="AP025592">
    <property type="protein sequence ID" value="BDG07688.1"/>
    <property type="molecule type" value="Genomic_DNA"/>
</dbReference>